<comment type="similarity">
    <text evidence="2">Belongs to the bile acid:sodium symporter (BASS) (TC 2.A.28) family.</text>
</comment>
<reference evidence="9" key="1">
    <citation type="journal article" date="2023" name="bioRxiv">
        <title>Scaffold-level genome assemblies of two parasitoid biocontrol wasps reveal the parthenogenesis mechanism and an associated novel virus.</title>
        <authorList>
            <person name="Inwood S."/>
            <person name="Skelly J."/>
            <person name="Guhlin J."/>
            <person name="Harrop T."/>
            <person name="Goldson S."/>
            <person name="Dearden P."/>
        </authorList>
    </citation>
    <scope>NUCLEOTIDE SEQUENCE</scope>
    <source>
        <strain evidence="9">Lincoln</strain>
        <tissue evidence="9">Whole body</tissue>
    </source>
</reference>
<feature type="transmembrane region" description="Helical" evidence="7">
    <location>
        <begin position="264"/>
        <end position="281"/>
    </location>
</feature>
<dbReference type="GO" id="GO:0015293">
    <property type="term" value="F:symporter activity"/>
    <property type="evidence" value="ECO:0007669"/>
    <property type="project" value="UniProtKB-KW"/>
</dbReference>
<feature type="transmembrane region" description="Helical" evidence="7">
    <location>
        <begin position="386"/>
        <end position="406"/>
    </location>
</feature>
<keyword evidence="10" id="KW-1185">Reference proteome</keyword>
<gene>
    <name evidence="9" type="ORF">PV327_007670</name>
</gene>
<proteinExistence type="inferred from homology"/>
<dbReference type="PANTHER" id="PTHR10361">
    <property type="entry name" value="SODIUM-BILE ACID COTRANSPORTER"/>
    <property type="match status" value="1"/>
</dbReference>
<evidence type="ECO:0000256" key="1">
    <source>
        <dbReference type="ARBA" id="ARBA00004141"/>
    </source>
</evidence>
<keyword evidence="4" id="KW-0813">Transport</keyword>
<dbReference type="InterPro" id="IPR002657">
    <property type="entry name" value="BilAc:Na_symport/Acr3"/>
</dbReference>
<protein>
    <recommendedName>
        <fullName evidence="11">Ileal sodium/bile acid cotransporter</fullName>
    </recommendedName>
</protein>
<accession>A0AA39FZP5</accession>
<evidence type="ECO:0008006" key="11">
    <source>
        <dbReference type="Google" id="ProtNLM"/>
    </source>
</evidence>
<dbReference type="EMBL" id="JAQQBR010000004">
    <property type="protein sequence ID" value="KAK0178822.1"/>
    <property type="molecule type" value="Genomic_DNA"/>
</dbReference>
<dbReference type="Proteomes" id="UP001168972">
    <property type="component" value="Unassembled WGS sequence"/>
</dbReference>
<dbReference type="InterPro" id="IPR004710">
    <property type="entry name" value="Bilac:Na_transpt"/>
</dbReference>
<sequence length="443" mass="48484">MRVIYVGLLLLALTNAQKWNITSDAKDPDTNTFKVHKDEVITVSFKVILNLTNNTIPKIVATTSDANIVSVSASSPLQESHVNNETVLDGSVNITGIFLGKAEILLTIENDSSSEKLKVIVIRPARIIDKLFTGSVITLISILYINFGCAIEWKVCREILKKPIGPLIGSVCQFIMMPMIAFGLGQLVFPKNPEMQIGLFFTGISPSGGASNIWTIILGGDLPLSIGMTTISTLASFGTIPLWIFTLGKYILDKGEHDVPYVHIGSMAIGLIIPLAIGYFIQRKFPKVCRIMVRIMKPFSVILILFIVIFAIVTNLYLFKLFSWRIIVAGMGLPWLGFICGSMIMAIFRQPQGAIRAIGIETGIQNTGIAIFLLRFMGQPDADLTTVIPVSCAVMTPIPLMILWLVKIIFDRRKKNSAASMEKLQLDANAPVVLPSSVSTITA</sequence>
<keyword evidence="6 7" id="KW-0472">Membrane</keyword>
<evidence type="ECO:0000256" key="4">
    <source>
        <dbReference type="ARBA" id="ARBA00022847"/>
    </source>
</evidence>
<feature type="transmembrane region" description="Helical" evidence="7">
    <location>
        <begin position="324"/>
        <end position="348"/>
    </location>
</feature>
<keyword evidence="5 7" id="KW-1133">Transmembrane helix</keyword>
<keyword evidence="3 7" id="KW-0812">Transmembrane</keyword>
<evidence type="ECO:0000256" key="6">
    <source>
        <dbReference type="ARBA" id="ARBA00023136"/>
    </source>
</evidence>
<dbReference type="AlphaFoldDB" id="A0AA39FZP5"/>
<evidence type="ECO:0000256" key="7">
    <source>
        <dbReference type="SAM" id="Phobius"/>
    </source>
</evidence>
<dbReference type="Pfam" id="PF01758">
    <property type="entry name" value="SBF"/>
    <property type="match status" value="1"/>
</dbReference>
<name>A0AA39FZP5_MICHY</name>
<keyword evidence="8" id="KW-0732">Signal</keyword>
<feature type="chain" id="PRO_5041421022" description="Ileal sodium/bile acid cotransporter" evidence="8">
    <location>
        <begin position="17"/>
        <end position="443"/>
    </location>
</feature>
<feature type="transmembrane region" description="Helical" evidence="7">
    <location>
        <begin position="163"/>
        <end position="185"/>
    </location>
</feature>
<feature type="transmembrane region" description="Helical" evidence="7">
    <location>
        <begin position="197"/>
        <end position="219"/>
    </location>
</feature>
<evidence type="ECO:0000256" key="8">
    <source>
        <dbReference type="SAM" id="SignalP"/>
    </source>
</evidence>
<dbReference type="Gene3D" id="1.20.1530.20">
    <property type="match status" value="1"/>
</dbReference>
<evidence type="ECO:0000313" key="9">
    <source>
        <dbReference type="EMBL" id="KAK0178822.1"/>
    </source>
</evidence>
<comment type="caution">
    <text evidence="9">The sequence shown here is derived from an EMBL/GenBank/DDBJ whole genome shotgun (WGS) entry which is preliminary data.</text>
</comment>
<feature type="signal peptide" evidence="8">
    <location>
        <begin position="1"/>
        <end position="16"/>
    </location>
</feature>
<evidence type="ECO:0000313" key="10">
    <source>
        <dbReference type="Proteomes" id="UP001168972"/>
    </source>
</evidence>
<feature type="transmembrane region" description="Helical" evidence="7">
    <location>
        <begin position="355"/>
        <end position="374"/>
    </location>
</feature>
<evidence type="ECO:0000256" key="5">
    <source>
        <dbReference type="ARBA" id="ARBA00022989"/>
    </source>
</evidence>
<comment type="subcellular location">
    <subcellularLocation>
        <location evidence="1">Membrane</location>
        <topology evidence="1">Multi-pass membrane protein</topology>
    </subcellularLocation>
</comment>
<organism evidence="9 10">
    <name type="scientific">Microctonus hyperodae</name>
    <name type="common">Parasitoid wasp</name>
    <dbReference type="NCBI Taxonomy" id="165561"/>
    <lineage>
        <taxon>Eukaryota</taxon>
        <taxon>Metazoa</taxon>
        <taxon>Ecdysozoa</taxon>
        <taxon>Arthropoda</taxon>
        <taxon>Hexapoda</taxon>
        <taxon>Insecta</taxon>
        <taxon>Pterygota</taxon>
        <taxon>Neoptera</taxon>
        <taxon>Endopterygota</taxon>
        <taxon>Hymenoptera</taxon>
        <taxon>Apocrita</taxon>
        <taxon>Ichneumonoidea</taxon>
        <taxon>Braconidae</taxon>
        <taxon>Euphorinae</taxon>
        <taxon>Microctonus</taxon>
    </lineage>
</organism>
<dbReference type="InterPro" id="IPR038770">
    <property type="entry name" value="Na+/solute_symporter_sf"/>
</dbReference>
<evidence type="ECO:0000256" key="3">
    <source>
        <dbReference type="ARBA" id="ARBA00022692"/>
    </source>
</evidence>
<dbReference type="GO" id="GO:0016020">
    <property type="term" value="C:membrane"/>
    <property type="evidence" value="ECO:0007669"/>
    <property type="project" value="UniProtKB-SubCell"/>
</dbReference>
<evidence type="ECO:0000256" key="2">
    <source>
        <dbReference type="ARBA" id="ARBA00006528"/>
    </source>
</evidence>
<reference evidence="9" key="2">
    <citation type="submission" date="2023-03" db="EMBL/GenBank/DDBJ databases">
        <authorList>
            <person name="Inwood S.N."/>
            <person name="Skelly J.G."/>
            <person name="Guhlin J."/>
            <person name="Harrop T.W.R."/>
            <person name="Goldson S.G."/>
            <person name="Dearden P.K."/>
        </authorList>
    </citation>
    <scope>NUCLEOTIDE SEQUENCE</scope>
    <source>
        <strain evidence="9">Lincoln</strain>
        <tissue evidence="9">Whole body</tissue>
    </source>
</reference>
<feature type="transmembrane region" description="Helical" evidence="7">
    <location>
        <begin position="231"/>
        <end position="252"/>
    </location>
</feature>
<feature type="transmembrane region" description="Helical" evidence="7">
    <location>
        <begin position="131"/>
        <end position="151"/>
    </location>
</feature>
<keyword evidence="4" id="KW-0769">Symport</keyword>
<dbReference type="PANTHER" id="PTHR10361:SF28">
    <property type="entry name" value="P3 PROTEIN-RELATED"/>
    <property type="match status" value="1"/>
</dbReference>
<feature type="transmembrane region" description="Helical" evidence="7">
    <location>
        <begin position="301"/>
        <end position="318"/>
    </location>
</feature>